<dbReference type="EMBL" id="FOCV01000028">
    <property type="protein sequence ID" value="SEO89535.1"/>
    <property type="molecule type" value="Genomic_DNA"/>
</dbReference>
<evidence type="ECO:0000313" key="2">
    <source>
        <dbReference type="EMBL" id="SEO89535.1"/>
    </source>
</evidence>
<evidence type="ECO:0000313" key="3">
    <source>
        <dbReference type="Proteomes" id="UP000183063"/>
    </source>
</evidence>
<dbReference type="AlphaFoldDB" id="A0A1H8TFC7"/>
<sequence length="108" mass="11717">MEKIEYLYDDVGASKAFVLSLKLKVIRERFSSLQDWNPDNCALILLGGKPVALADCNRSEDGLGAICGLIARPGFGGYAVNALSALKRNTQLRHWAAAVRAPILRCLG</sequence>
<evidence type="ECO:0000313" key="1">
    <source>
        <dbReference type="EMBL" id="SEI14992.1"/>
    </source>
</evidence>
<dbReference type="RefSeq" id="WP_072379772.1">
    <property type="nucleotide sequence ID" value="NZ_FNXB01000037.1"/>
</dbReference>
<accession>A0A1H8TFC7</accession>
<dbReference type="Proteomes" id="UP000183063">
    <property type="component" value="Unassembled WGS sequence"/>
</dbReference>
<evidence type="ECO:0000313" key="4">
    <source>
        <dbReference type="Proteomes" id="UP000198939"/>
    </source>
</evidence>
<dbReference type="Proteomes" id="UP000198939">
    <property type="component" value="Unassembled WGS sequence"/>
</dbReference>
<organism evidence="1 3">
    <name type="scientific">Rhizobium tibeticum</name>
    <dbReference type="NCBI Taxonomy" id="501024"/>
    <lineage>
        <taxon>Bacteria</taxon>
        <taxon>Pseudomonadati</taxon>
        <taxon>Pseudomonadota</taxon>
        <taxon>Alphaproteobacteria</taxon>
        <taxon>Hyphomicrobiales</taxon>
        <taxon>Rhizobiaceae</taxon>
        <taxon>Rhizobium/Agrobacterium group</taxon>
        <taxon>Rhizobium</taxon>
    </lineage>
</organism>
<dbReference type="EMBL" id="FNXB01000037">
    <property type="protein sequence ID" value="SEI14992.1"/>
    <property type="molecule type" value="Genomic_DNA"/>
</dbReference>
<reference evidence="2 4" key="1">
    <citation type="submission" date="2016-10" db="EMBL/GenBank/DDBJ databases">
        <authorList>
            <person name="Varghese N."/>
            <person name="Submissions S."/>
        </authorList>
    </citation>
    <scope>NUCLEOTIDE SEQUENCE [LARGE SCALE GENOMIC DNA]</scope>
    <source>
        <strain evidence="2 4">CGMCC 1.7071</strain>
    </source>
</reference>
<name>A0A1H8TFC7_9HYPH</name>
<keyword evidence="4" id="KW-1185">Reference proteome</keyword>
<protein>
    <submittedName>
        <fullName evidence="1">Uncharacterized protein</fullName>
    </submittedName>
</protein>
<reference evidence="3" key="2">
    <citation type="submission" date="2016-10" db="EMBL/GenBank/DDBJ databases">
        <authorList>
            <person name="Wibberg D."/>
        </authorList>
    </citation>
    <scope>NUCLEOTIDE SEQUENCE [LARGE SCALE GENOMIC DNA]</scope>
</reference>
<proteinExistence type="predicted"/>
<reference evidence="1" key="3">
    <citation type="submission" date="2016-10" db="EMBL/GenBank/DDBJ databases">
        <authorList>
            <person name="de Groot N.N."/>
        </authorList>
    </citation>
    <scope>NUCLEOTIDE SEQUENCE [LARGE SCALE GENOMIC DNA]</scope>
    <source>
        <strain evidence="1">CCBAU85039</strain>
    </source>
</reference>
<gene>
    <name evidence="1" type="ORF">RTCCBAU85039_5183</name>
    <name evidence="2" type="ORF">SAMN05216228_102883</name>
</gene>